<gene>
    <name evidence="7" type="primary">tpiA</name>
    <name evidence="9" type="ORF">ENU74_01300</name>
</gene>
<name>A0A7V3ZUB5_UNCW3</name>
<comment type="pathway">
    <text evidence="1 7 8">Carbohydrate degradation; glycolysis; D-glyceraldehyde 3-phosphate from glycerone phosphate: step 1/1.</text>
</comment>
<dbReference type="PANTHER" id="PTHR21139">
    <property type="entry name" value="TRIOSEPHOSPHATE ISOMERASE"/>
    <property type="match status" value="1"/>
</dbReference>
<comment type="similarity">
    <text evidence="2 7 8">Belongs to the triosephosphate isomerase family.</text>
</comment>
<comment type="caution">
    <text evidence="7">Lacks conserved residue(s) required for the propagation of feature annotation.</text>
</comment>
<organism evidence="9">
    <name type="scientific">candidate division WOR-3 bacterium</name>
    <dbReference type="NCBI Taxonomy" id="2052148"/>
    <lineage>
        <taxon>Bacteria</taxon>
        <taxon>Bacteria division WOR-3</taxon>
    </lineage>
</organism>
<dbReference type="InterPro" id="IPR000652">
    <property type="entry name" value="Triosephosphate_isomerase"/>
</dbReference>
<dbReference type="GO" id="GO:0046166">
    <property type="term" value="P:glyceraldehyde-3-phosphate biosynthetic process"/>
    <property type="evidence" value="ECO:0007669"/>
    <property type="project" value="TreeGrafter"/>
</dbReference>
<dbReference type="GO" id="GO:0006094">
    <property type="term" value="P:gluconeogenesis"/>
    <property type="evidence" value="ECO:0007669"/>
    <property type="project" value="UniProtKB-UniRule"/>
</dbReference>
<dbReference type="Pfam" id="PF00121">
    <property type="entry name" value="TIM"/>
    <property type="match status" value="1"/>
</dbReference>
<dbReference type="SUPFAM" id="SSF51351">
    <property type="entry name" value="Triosephosphate isomerase (TIM)"/>
    <property type="match status" value="1"/>
</dbReference>
<evidence type="ECO:0000256" key="5">
    <source>
        <dbReference type="ARBA" id="ARBA00023152"/>
    </source>
</evidence>
<evidence type="ECO:0000256" key="7">
    <source>
        <dbReference type="HAMAP-Rule" id="MF_00147"/>
    </source>
</evidence>
<sequence>MRKRKVFIGGNWKMNFNHLESKEFIEKLLKAAKNIENKEIVIFPPFTSLFIVSEIIKNSGIKLGAQNTHWEDKGAFTGEISPLFLLALGCEYVIIGHSERRKYFGEDDEMINKKIKKVLSLNLKPILCVGENLEERETGKTLTIIESQLKADLKDIKKIEGMVIAYEPIWAIGTGKNATPEEASEVHQFIRNFIKDNYGEETSENMRIIYGGSVNKKNIRELLKTESIDGVLIGSASIKLDEFTYIVNLDL</sequence>
<evidence type="ECO:0000256" key="3">
    <source>
        <dbReference type="ARBA" id="ARBA00022432"/>
    </source>
</evidence>
<dbReference type="InterPro" id="IPR035990">
    <property type="entry name" value="TIM_sf"/>
</dbReference>
<keyword evidence="4 7" id="KW-0963">Cytoplasm</keyword>
<dbReference type="GO" id="GO:0005829">
    <property type="term" value="C:cytosol"/>
    <property type="evidence" value="ECO:0007669"/>
    <property type="project" value="TreeGrafter"/>
</dbReference>
<feature type="binding site" evidence="7">
    <location>
        <position position="173"/>
    </location>
    <ligand>
        <name>substrate</name>
    </ligand>
</feature>
<keyword evidence="5 7" id="KW-0324">Glycolysis</keyword>
<feature type="active site" description="Proton acceptor" evidence="7">
    <location>
        <position position="167"/>
    </location>
</feature>
<feature type="binding site" evidence="7">
    <location>
        <begin position="11"/>
        <end position="13"/>
    </location>
    <ligand>
        <name>substrate</name>
    </ligand>
</feature>
<accession>A0A7V3ZUB5</accession>
<dbReference type="EMBL" id="DTDR01000041">
    <property type="protein sequence ID" value="HGK63223.1"/>
    <property type="molecule type" value="Genomic_DNA"/>
</dbReference>
<evidence type="ECO:0000256" key="6">
    <source>
        <dbReference type="ARBA" id="ARBA00023235"/>
    </source>
</evidence>
<dbReference type="NCBIfam" id="TIGR00419">
    <property type="entry name" value="tim"/>
    <property type="match status" value="1"/>
</dbReference>
<comment type="subunit">
    <text evidence="7 8">Homodimer.</text>
</comment>
<evidence type="ECO:0000256" key="1">
    <source>
        <dbReference type="ARBA" id="ARBA00004680"/>
    </source>
</evidence>
<reference evidence="9" key="1">
    <citation type="journal article" date="2020" name="mSystems">
        <title>Genome- and Community-Level Interaction Insights into Carbon Utilization and Element Cycling Functions of Hydrothermarchaeota in Hydrothermal Sediment.</title>
        <authorList>
            <person name="Zhou Z."/>
            <person name="Liu Y."/>
            <person name="Xu W."/>
            <person name="Pan J."/>
            <person name="Luo Z.H."/>
            <person name="Li M."/>
        </authorList>
    </citation>
    <scope>NUCLEOTIDE SEQUENCE [LARGE SCALE GENOMIC DNA]</scope>
    <source>
        <strain evidence="9">SpSt-697</strain>
    </source>
</reference>
<dbReference type="UniPathway" id="UPA00138"/>
<evidence type="ECO:0000256" key="4">
    <source>
        <dbReference type="ARBA" id="ARBA00022490"/>
    </source>
</evidence>
<proteinExistence type="inferred from homology"/>
<dbReference type="EC" id="5.3.1.1" evidence="7 8"/>
<comment type="subcellular location">
    <subcellularLocation>
        <location evidence="7 8">Cytoplasm</location>
    </subcellularLocation>
</comment>
<dbReference type="HAMAP" id="MF_00147_B">
    <property type="entry name" value="TIM_B"/>
    <property type="match status" value="1"/>
</dbReference>
<dbReference type="InterPro" id="IPR013785">
    <property type="entry name" value="Aldolase_TIM"/>
</dbReference>
<dbReference type="InterPro" id="IPR020861">
    <property type="entry name" value="Triosephosphate_isomerase_AS"/>
</dbReference>
<dbReference type="GO" id="GO:0006096">
    <property type="term" value="P:glycolytic process"/>
    <property type="evidence" value="ECO:0007669"/>
    <property type="project" value="UniProtKB-UniRule"/>
</dbReference>
<comment type="pathway">
    <text evidence="7 8">Carbohydrate biosynthesis; gluconeogenesis.</text>
</comment>
<dbReference type="FunFam" id="3.20.20.70:FF:000016">
    <property type="entry name" value="Triosephosphate isomerase"/>
    <property type="match status" value="1"/>
</dbReference>
<feature type="binding site" evidence="7">
    <location>
        <position position="213"/>
    </location>
    <ligand>
        <name>substrate</name>
    </ligand>
</feature>
<dbReference type="PROSITE" id="PS00171">
    <property type="entry name" value="TIM_1"/>
    <property type="match status" value="1"/>
</dbReference>
<dbReference type="GO" id="GO:0004807">
    <property type="term" value="F:triose-phosphate isomerase activity"/>
    <property type="evidence" value="ECO:0007669"/>
    <property type="project" value="UniProtKB-UniRule"/>
</dbReference>
<dbReference type="PANTHER" id="PTHR21139:SF42">
    <property type="entry name" value="TRIOSEPHOSPHATE ISOMERASE"/>
    <property type="match status" value="1"/>
</dbReference>
<dbReference type="InterPro" id="IPR022896">
    <property type="entry name" value="TrioseP_Isoase_bac/euk"/>
</dbReference>
<dbReference type="CDD" id="cd00311">
    <property type="entry name" value="TIM"/>
    <property type="match status" value="1"/>
</dbReference>
<evidence type="ECO:0000256" key="2">
    <source>
        <dbReference type="ARBA" id="ARBA00007422"/>
    </source>
</evidence>
<dbReference type="UniPathway" id="UPA00109">
    <property type="reaction ID" value="UER00189"/>
</dbReference>
<keyword evidence="3 7" id="KW-0312">Gluconeogenesis</keyword>
<comment type="caution">
    <text evidence="9">The sequence shown here is derived from an EMBL/GenBank/DDBJ whole genome shotgun (WGS) entry which is preliminary data.</text>
</comment>
<dbReference type="PROSITE" id="PS51440">
    <property type="entry name" value="TIM_2"/>
    <property type="match status" value="1"/>
</dbReference>
<comment type="function">
    <text evidence="7">Involved in the gluconeogenesis. Catalyzes stereospecifically the conversion of dihydroxyacetone phosphate (DHAP) to D-glyceraldehyde-3-phosphate (G3P).</text>
</comment>
<keyword evidence="6 7" id="KW-0413">Isomerase</keyword>
<evidence type="ECO:0000256" key="8">
    <source>
        <dbReference type="RuleBase" id="RU363013"/>
    </source>
</evidence>
<protein>
    <recommendedName>
        <fullName evidence="7 8">Triosephosphate isomerase</fullName>
        <shortName evidence="7">TIM</shortName>
        <shortName evidence="7">TPI</shortName>
        <ecNumber evidence="7 8">5.3.1.1</ecNumber>
    </recommendedName>
    <alternativeName>
        <fullName evidence="7">Triose-phosphate isomerase</fullName>
    </alternativeName>
</protein>
<dbReference type="Gene3D" id="3.20.20.70">
    <property type="entry name" value="Aldolase class I"/>
    <property type="match status" value="1"/>
</dbReference>
<comment type="catalytic activity">
    <reaction evidence="7 8">
        <text>D-glyceraldehyde 3-phosphate = dihydroxyacetone phosphate</text>
        <dbReference type="Rhea" id="RHEA:18585"/>
        <dbReference type="ChEBI" id="CHEBI:57642"/>
        <dbReference type="ChEBI" id="CHEBI:59776"/>
        <dbReference type="EC" id="5.3.1.1"/>
    </reaction>
</comment>
<feature type="active site" description="Electrophile" evidence="7">
    <location>
        <position position="97"/>
    </location>
</feature>
<evidence type="ECO:0000313" key="9">
    <source>
        <dbReference type="EMBL" id="HGK63223.1"/>
    </source>
</evidence>
<dbReference type="GO" id="GO:0019563">
    <property type="term" value="P:glycerol catabolic process"/>
    <property type="evidence" value="ECO:0007669"/>
    <property type="project" value="TreeGrafter"/>
</dbReference>
<dbReference type="AlphaFoldDB" id="A0A7V3ZUB5"/>